<dbReference type="EMBL" id="DPVV01000502">
    <property type="protein sequence ID" value="HCL03729.1"/>
    <property type="molecule type" value="Genomic_DNA"/>
</dbReference>
<evidence type="ECO:0008006" key="12">
    <source>
        <dbReference type="Google" id="ProtNLM"/>
    </source>
</evidence>
<feature type="transmembrane region" description="Helical" evidence="7">
    <location>
        <begin position="353"/>
        <end position="376"/>
    </location>
</feature>
<name>A0A3D2X9A1_9FIRM</name>
<reference evidence="10 11" key="1">
    <citation type="journal article" date="2018" name="Nat. Biotechnol.">
        <title>A standardized bacterial taxonomy based on genome phylogeny substantially revises the tree of life.</title>
        <authorList>
            <person name="Parks D.H."/>
            <person name="Chuvochina M."/>
            <person name="Waite D.W."/>
            <person name="Rinke C."/>
            <person name="Skarshewski A."/>
            <person name="Chaumeil P.A."/>
            <person name="Hugenholtz P."/>
        </authorList>
    </citation>
    <scope>NUCLEOTIDE SEQUENCE [LARGE SCALE GENOMIC DNA]</scope>
    <source>
        <strain evidence="10">UBA11728</strain>
    </source>
</reference>
<feature type="transmembrane region" description="Helical" evidence="7">
    <location>
        <begin position="411"/>
        <end position="431"/>
    </location>
</feature>
<evidence type="ECO:0000259" key="9">
    <source>
        <dbReference type="Pfam" id="PF12704"/>
    </source>
</evidence>
<accession>A0A3D2X9A1</accession>
<dbReference type="GO" id="GO:0005886">
    <property type="term" value="C:plasma membrane"/>
    <property type="evidence" value="ECO:0007669"/>
    <property type="project" value="UniProtKB-SubCell"/>
</dbReference>
<dbReference type="InterPro" id="IPR025857">
    <property type="entry name" value="MacB_PCD"/>
</dbReference>
<evidence type="ECO:0000256" key="5">
    <source>
        <dbReference type="ARBA" id="ARBA00023136"/>
    </source>
</evidence>
<evidence type="ECO:0000313" key="11">
    <source>
        <dbReference type="Proteomes" id="UP000262969"/>
    </source>
</evidence>
<keyword evidence="5 7" id="KW-0472">Membrane</keyword>
<evidence type="ECO:0000313" key="10">
    <source>
        <dbReference type="EMBL" id="HCL03729.1"/>
    </source>
</evidence>
<evidence type="ECO:0000256" key="4">
    <source>
        <dbReference type="ARBA" id="ARBA00022989"/>
    </source>
</evidence>
<protein>
    <recommendedName>
        <fullName evidence="12">ABC transporter permease</fullName>
    </recommendedName>
</protein>
<dbReference type="PANTHER" id="PTHR30572">
    <property type="entry name" value="MEMBRANE COMPONENT OF TRANSPORTER-RELATED"/>
    <property type="match status" value="1"/>
</dbReference>
<keyword evidence="2" id="KW-1003">Cell membrane</keyword>
<comment type="similarity">
    <text evidence="6">Belongs to the ABC-4 integral membrane protein family.</text>
</comment>
<evidence type="ECO:0000256" key="1">
    <source>
        <dbReference type="ARBA" id="ARBA00004651"/>
    </source>
</evidence>
<sequence>MKISDLLKMGLRNLFRRKARTALTVVGMVIGTISIVVMISIGIGIDSVYEQAVMSNGSLSLINVFPTGGNGGYYVSSSSDGGNQKQVQLDDDMINQIRQIKNVKFVSPVINKNVTPTSGKYQSWLDLMVVDFSVLKEFGIPMLDDGTYPSKDDKTKILLGSNCLREFYDWSSRSGRSKTIDLTKDKVTFSFTEYPQNDKKRPYKVSVNENYAYFVNDENTMYSYSGFMDIDYFKEIYTKYANTLKVEDRKKAMKSITNYSQAWVNADNIRDVTKIVEEIQGLGLQAYSAMQTLGPMIETADMLKNVFAGIGLIAMLVSAINIANTMIMSIYERTKEIGVMKVLGCLVRDVKKLFLFEAGMIGLIGGGIGVAFSYLASWAVNKYGGQLIASIIPGNGWYVDGTGTNFSQIPWWLPLLATGFAILVGVIAGYIPARRATKISAIEAMKTEG</sequence>
<dbReference type="InterPro" id="IPR003838">
    <property type="entry name" value="ABC3_permease_C"/>
</dbReference>
<feature type="domain" description="ABC3 transporter permease C-terminal" evidence="8">
    <location>
        <begin position="310"/>
        <end position="440"/>
    </location>
</feature>
<evidence type="ECO:0000256" key="6">
    <source>
        <dbReference type="ARBA" id="ARBA00038076"/>
    </source>
</evidence>
<keyword evidence="3 7" id="KW-0812">Transmembrane</keyword>
<evidence type="ECO:0000256" key="2">
    <source>
        <dbReference type="ARBA" id="ARBA00022475"/>
    </source>
</evidence>
<comment type="subcellular location">
    <subcellularLocation>
        <location evidence="1">Cell membrane</location>
        <topology evidence="1">Multi-pass membrane protein</topology>
    </subcellularLocation>
</comment>
<dbReference type="GO" id="GO:0022857">
    <property type="term" value="F:transmembrane transporter activity"/>
    <property type="evidence" value="ECO:0007669"/>
    <property type="project" value="TreeGrafter"/>
</dbReference>
<evidence type="ECO:0000256" key="7">
    <source>
        <dbReference type="SAM" id="Phobius"/>
    </source>
</evidence>
<dbReference type="Proteomes" id="UP000262969">
    <property type="component" value="Unassembled WGS sequence"/>
</dbReference>
<organism evidence="10 11">
    <name type="scientific">Lachnoclostridium phytofermentans</name>
    <dbReference type="NCBI Taxonomy" id="66219"/>
    <lineage>
        <taxon>Bacteria</taxon>
        <taxon>Bacillati</taxon>
        <taxon>Bacillota</taxon>
        <taxon>Clostridia</taxon>
        <taxon>Lachnospirales</taxon>
        <taxon>Lachnospiraceae</taxon>
    </lineage>
</organism>
<feature type="transmembrane region" description="Helical" evidence="7">
    <location>
        <begin position="21"/>
        <end position="45"/>
    </location>
</feature>
<dbReference type="Pfam" id="PF02687">
    <property type="entry name" value="FtsX"/>
    <property type="match status" value="1"/>
</dbReference>
<dbReference type="Pfam" id="PF12704">
    <property type="entry name" value="MacB_PCD"/>
    <property type="match status" value="1"/>
</dbReference>
<keyword evidence="4 7" id="KW-1133">Transmembrane helix</keyword>
<dbReference type="AlphaFoldDB" id="A0A3D2X9A1"/>
<evidence type="ECO:0000256" key="3">
    <source>
        <dbReference type="ARBA" id="ARBA00022692"/>
    </source>
</evidence>
<comment type="caution">
    <text evidence="10">The sequence shown here is derived from an EMBL/GenBank/DDBJ whole genome shotgun (WGS) entry which is preliminary data.</text>
</comment>
<feature type="transmembrane region" description="Helical" evidence="7">
    <location>
        <begin position="306"/>
        <end position="332"/>
    </location>
</feature>
<proteinExistence type="inferred from homology"/>
<gene>
    <name evidence="10" type="ORF">DHW61_15215</name>
</gene>
<dbReference type="PANTHER" id="PTHR30572:SF4">
    <property type="entry name" value="ABC TRANSPORTER PERMEASE YTRF"/>
    <property type="match status" value="1"/>
</dbReference>
<dbReference type="InterPro" id="IPR050250">
    <property type="entry name" value="Macrolide_Exporter_MacB"/>
</dbReference>
<feature type="domain" description="MacB-like periplasmic core" evidence="9">
    <location>
        <begin position="21"/>
        <end position="180"/>
    </location>
</feature>
<evidence type="ECO:0000259" key="8">
    <source>
        <dbReference type="Pfam" id="PF02687"/>
    </source>
</evidence>